<dbReference type="InterPro" id="IPR036873">
    <property type="entry name" value="Rhodanese-like_dom_sf"/>
</dbReference>
<dbReference type="FunFam" id="3.60.15.10:FF:000030">
    <property type="entry name" value="Metallo-beta-lactamase family protein"/>
    <property type="match status" value="1"/>
</dbReference>
<dbReference type="GO" id="GO:0046872">
    <property type="term" value="F:metal ion binding"/>
    <property type="evidence" value="ECO:0007669"/>
    <property type="project" value="UniProtKB-KW"/>
</dbReference>
<dbReference type="Gene3D" id="3.40.250.10">
    <property type="entry name" value="Rhodanese-like domain"/>
    <property type="match status" value="2"/>
</dbReference>
<proteinExistence type="predicted"/>
<dbReference type="EMBL" id="JWIR02000022">
    <property type="protein sequence ID" value="KKB41426.1"/>
    <property type="molecule type" value="Genomic_DNA"/>
</dbReference>
<dbReference type="Proteomes" id="UP000031563">
    <property type="component" value="Unassembled WGS sequence"/>
</dbReference>
<feature type="domain" description="Rhodanese" evidence="2">
    <location>
        <begin position="395"/>
        <end position="483"/>
    </location>
</feature>
<dbReference type="InterPro" id="IPR051682">
    <property type="entry name" value="Mito_Persulfide_Diox"/>
</dbReference>
<dbReference type="PROSITE" id="PS50206">
    <property type="entry name" value="RHODANESE_3"/>
    <property type="match status" value="2"/>
</dbReference>
<dbReference type="PANTHER" id="PTHR43084">
    <property type="entry name" value="PERSULFIDE DIOXYGENASE ETHE1"/>
    <property type="match status" value="1"/>
</dbReference>
<gene>
    <name evidence="3" type="ORF">QY95_00745</name>
</gene>
<evidence type="ECO:0000256" key="1">
    <source>
        <dbReference type="ARBA" id="ARBA00022723"/>
    </source>
</evidence>
<dbReference type="GO" id="GO:0006749">
    <property type="term" value="P:glutathione metabolic process"/>
    <property type="evidence" value="ECO:0007669"/>
    <property type="project" value="InterPro"/>
</dbReference>
<dbReference type="STRING" id="1221996.QY95_00745"/>
<evidence type="ECO:0000313" key="3">
    <source>
        <dbReference type="EMBL" id="KKB41426.1"/>
    </source>
</evidence>
<dbReference type="SUPFAM" id="SSF56281">
    <property type="entry name" value="Metallo-hydrolase/oxidoreductase"/>
    <property type="match status" value="1"/>
</dbReference>
<dbReference type="GO" id="GO:0070813">
    <property type="term" value="P:hydrogen sulfide metabolic process"/>
    <property type="evidence" value="ECO:0007669"/>
    <property type="project" value="TreeGrafter"/>
</dbReference>
<dbReference type="AlphaFoldDB" id="A0A0F5I7B4"/>
<dbReference type="CDD" id="cd07724">
    <property type="entry name" value="POD-like_MBL-fold"/>
    <property type="match status" value="1"/>
</dbReference>
<dbReference type="InterPro" id="IPR044528">
    <property type="entry name" value="POD-like_MBL-fold"/>
</dbReference>
<dbReference type="FunFam" id="3.40.250.10:FF:000049">
    <property type="entry name" value="Phage shock protein E"/>
    <property type="match status" value="1"/>
</dbReference>
<dbReference type="SMART" id="SM00450">
    <property type="entry name" value="RHOD"/>
    <property type="match status" value="2"/>
</dbReference>
<dbReference type="GO" id="GO:0016787">
    <property type="term" value="F:hydrolase activity"/>
    <property type="evidence" value="ECO:0007669"/>
    <property type="project" value="UniProtKB-KW"/>
</dbReference>
<dbReference type="SUPFAM" id="SSF52821">
    <property type="entry name" value="Rhodanese/Cell cycle control phosphatase"/>
    <property type="match status" value="2"/>
</dbReference>
<comment type="caution">
    <text evidence="3">The sequence shown here is derived from an EMBL/GenBank/DDBJ whole genome shotgun (WGS) entry which is preliminary data.</text>
</comment>
<dbReference type="Pfam" id="PF00581">
    <property type="entry name" value="Rhodanese"/>
    <property type="match status" value="2"/>
</dbReference>
<dbReference type="Gene3D" id="3.60.15.10">
    <property type="entry name" value="Ribonuclease Z/Hydroxyacylglutathione hydrolase-like"/>
    <property type="match status" value="1"/>
</dbReference>
<accession>A0A0F5I7B4</accession>
<dbReference type="GO" id="GO:0050313">
    <property type="term" value="F:sulfur dioxygenase activity"/>
    <property type="evidence" value="ECO:0007669"/>
    <property type="project" value="InterPro"/>
</dbReference>
<name>A0A0F5I7B4_BACTR</name>
<keyword evidence="1" id="KW-0479">Metal-binding</keyword>
<dbReference type="InterPro" id="IPR036866">
    <property type="entry name" value="RibonucZ/Hydroxyglut_hydro"/>
</dbReference>
<protein>
    <submittedName>
        <fullName evidence="3">Zn-dependent hydroxyacylglutathione hydrolase</fullName>
    </submittedName>
</protein>
<reference evidence="3" key="1">
    <citation type="submission" date="2015-02" db="EMBL/GenBank/DDBJ databases">
        <title>Genome Assembly of Bacillaceae bacterium MTCC 8252.</title>
        <authorList>
            <person name="Verma A."/>
            <person name="Khatri I."/>
            <person name="Mual P."/>
            <person name="Subramanian S."/>
            <person name="Krishnamurthi S."/>
        </authorList>
    </citation>
    <scope>NUCLEOTIDE SEQUENCE [LARGE SCALE GENOMIC DNA]</scope>
    <source>
        <strain evidence="3">MTCC 8252</strain>
    </source>
</reference>
<organism evidence="3 4">
    <name type="scientific">Bacillus thermotolerans</name>
    <name type="common">Quasibacillus thermotolerans</name>
    <dbReference type="NCBI Taxonomy" id="1221996"/>
    <lineage>
        <taxon>Bacteria</taxon>
        <taxon>Bacillati</taxon>
        <taxon>Bacillota</taxon>
        <taxon>Bacilli</taxon>
        <taxon>Bacillales</taxon>
        <taxon>Bacillaceae</taxon>
        <taxon>Bacillus</taxon>
    </lineage>
</organism>
<dbReference type="InterPro" id="IPR001279">
    <property type="entry name" value="Metallo-B-lactamas"/>
</dbReference>
<evidence type="ECO:0000313" key="4">
    <source>
        <dbReference type="Proteomes" id="UP000031563"/>
    </source>
</evidence>
<dbReference type="SMART" id="SM00849">
    <property type="entry name" value="Lactamase_B"/>
    <property type="match status" value="1"/>
</dbReference>
<dbReference type="PANTHER" id="PTHR43084:SF1">
    <property type="entry name" value="PERSULFIDE DIOXYGENASE ETHE1, MITOCHONDRIAL"/>
    <property type="match status" value="1"/>
</dbReference>
<dbReference type="CDD" id="cd00158">
    <property type="entry name" value="RHOD"/>
    <property type="match status" value="1"/>
</dbReference>
<keyword evidence="4" id="KW-1185">Reference proteome</keyword>
<sequence length="490" mass="54640">MMDKWIFSRNGGRHMFFRSYADEQLSQYSYMIACQKTGEAIVIDPARDLTPYIETARKEGFRLMAAAETHIHADFVSGARQMASDYGAALYLSNEGDEEWKYEFTDGLSVNLLKDGDVFMVGKVEFKVMHTPGHTPESISFILTDRGSGSAVPMGIFTGDFVFVGDVGRPDLLEKAVQLQGTAETGAGQMYDSIQVFKQLPDHLIVWPGHGAGSACGKSFGAVPISTVGYEKANNWALKEMSKEGFHEELLKDQPEPPAYFSVMKKVNKGGPNVLANETIPYVEHLTDLRAYMNRSDVTVIDTRDSREFAAGHLKGTINLPYTRIFTNWAGWLLDYEHTLAVIAAEEQTESIRRSLQSIGLDRIAAFVSPSVLKEADALEKYRNIDAERLKEQYSKEDVYVIDVRQQREWDEGHIPTAHHHMLGDLEEEAGQLPKDKKLIVHCQTGARSAIGTSLLQAKGFKNVENLLTGFDGWEKAGGPVEQGDKEEKK</sequence>
<keyword evidence="3" id="KW-0378">Hydrolase</keyword>
<dbReference type="Pfam" id="PF00753">
    <property type="entry name" value="Lactamase_B"/>
    <property type="match status" value="1"/>
</dbReference>
<feature type="domain" description="Rhodanese" evidence="2">
    <location>
        <begin position="294"/>
        <end position="325"/>
    </location>
</feature>
<evidence type="ECO:0000259" key="2">
    <source>
        <dbReference type="PROSITE" id="PS50206"/>
    </source>
</evidence>
<dbReference type="InterPro" id="IPR001763">
    <property type="entry name" value="Rhodanese-like_dom"/>
</dbReference>